<dbReference type="Ensembl" id="ENSSTUT00000047106.1">
    <property type="protein sequence ID" value="ENSSTUP00000045143.1"/>
    <property type="gene ID" value="ENSSTUG00000019023.1"/>
</dbReference>
<dbReference type="Gene3D" id="1.10.340.70">
    <property type="match status" value="1"/>
</dbReference>
<evidence type="ECO:0000256" key="3">
    <source>
        <dbReference type="ARBA" id="ARBA00012180"/>
    </source>
</evidence>
<keyword evidence="11" id="KW-0255">Endonuclease</keyword>
<dbReference type="PROSITE" id="PS50158">
    <property type="entry name" value="ZF_CCHC"/>
    <property type="match status" value="1"/>
</dbReference>
<dbReference type="GO" id="GO:0004190">
    <property type="term" value="F:aspartic-type endopeptidase activity"/>
    <property type="evidence" value="ECO:0007669"/>
    <property type="project" value="UniProtKB-KW"/>
</dbReference>
<feature type="compositionally biased region" description="Polar residues" evidence="21">
    <location>
        <begin position="394"/>
        <end position="411"/>
    </location>
</feature>
<dbReference type="GO" id="GO:0003887">
    <property type="term" value="F:DNA-directed DNA polymerase activity"/>
    <property type="evidence" value="ECO:0007669"/>
    <property type="project" value="UniProtKB-KW"/>
</dbReference>
<evidence type="ECO:0000259" key="22">
    <source>
        <dbReference type="PROSITE" id="PS50013"/>
    </source>
</evidence>
<dbReference type="Gene3D" id="3.10.10.10">
    <property type="entry name" value="HIV Type 1 Reverse Transcriptase, subunit A, domain 1"/>
    <property type="match status" value="1"/>
</dbReference>
<keyword evidence="9" id="KW-0479">Metal-binding</keyword>
<keyword evidence="13" id="KW-0460">Magnesium</keyword>
<dbReference type="InterPro" id="IPR012337">
    <property type="entry name" value="RNaseH-like_sf"/>
</dbReference>
<feature type="domain" description="Integrase catalytic" evidence="25">
    <location>
        <begin position="1149"/>
        <end position="1308"/>
    </location>
</feature>
<evidence type="ECO:0000256" key="17">
    <source>
        <dbReference type="ARBA" id="ARBA00023125"/>
    </source>
</evidence>
<dbReference type="GO" id="GO:0006508">
    <property type="term" value="P:proteolysis"/>
    <property type="evidence" value="ECO:0007669"/>
    <property type="project" value="UniProtKB-KW"/>
</dbReference>
<dbReference type="GO" id="GO:0003964">
    <property type="term" value="F:RNA-directed DNA polymerase activity"/>
    <property type="evidence" value="ECO:0007669"/>
    <property type="project" value="UniProtKB-KW"/>
</dbReference>
<dbReference type="InterPro" id="IPR043502">
    <property type="entry name" value="DNA/RNA_pol_sf"/>
</dbReference>
<keyword evidence="8" id="KW-0540">Nuclease</keyword>
<evidence type="ECO:0000256" key="13">
    <source>
        <dbReference type="ARBA" id="ARBA00022842"/>
    </source>
</evidence>
<dbReference type="PANTHER" id="PTHR37984:SF5">
    <property type="entry name" value="PROTEIN NYNRIN-LIKE"/>
    <property type="match status" value="1"/>
</dbReference>
<keyword evidence="18" id="KW-0233">DNA recombination</keyword>
<comment type="subcellular location">
    <subcellularLocation>
        <location evidence="1">Nucleus</location>
    </subcellularLocation>
</comment>
<dbReference type="GeneTree" id="ENSGT01040000240511"/>
<dbReference type="Pfam" id="PF17921">
    <property type="entry name" value="Integrase_H2C2"/>
    <property type="match status" value="1"/>
</dbReference>
<name>A0A673ZE97_SALTR</name>
<evidence type="ECO:0000256" key="19">
    <source>
        <dbReference type="ARBA" id="ARBA00039658"/>
    </source>
</evidence>
<dbReference type="GO" id="GO:0006310">
    <property type="term" value="P:DNA recombination"/>
    <property type="evidence" value="ECO:0007669"/>
    <property type="project" value="UniProtKB-KW"/>
</dbReference>
<keyword evidence="7" id="KW-0548">Nucleotidyltransferase</keyword>
<dbReference type="CDD" id="cd00303">
    <property type="entry name" value="retropepsin_like"/>
    <property type="match status" value="1"/>
</dbReference>
<dbReference type="InterPro" id="IPR056924">
    <property type="entry name" value="SH3_Tf2-1"/>
</dbReference>
<dbReference type="InterPro" id="IPR001584">
    <property type="entry name" value="Integrase_cat-core"/>
</dbReference>
<evidence type="ECO:0000313" key="26">
    <source>
        <dbReference type="Ensembl" id="ENSSTUP00000045143.1"/>
    </source>
</evidence>
<keyword evidence="27" id="KW-1185">Reference proteome</keyword>
<dbReference type="Pfam" id="PF03732">
    <property type="entry name" value="Retrotrans_gag"/>
    <property type="match status" value="1"/>
</dbReference>
<evidence type="ECO:0000256" key="12">
    <source>
        <dbReference type="ARBA" id="ARBA00022801"/>
    </source>
</evidence>
<dbReference type="Pfam" id="PF24626">
    <property type="entry name" value="SH3_Tf2-1"/>
    <property type="match status" value="1"/>
</dbReference>
<protein>
    <recommendedName>
        <fullName evidence="19">Gypsy retrotransposon integrase-like protein 1</fullName>
        <ecNumber evidence="4">2.7.7.49</ecNumber>
        <ecNumber evidence="3">3.1.26.4</ecNumber>
    </recommendedName>
</protein>
<dbReference type="GO" id="GO:0008270">
    <property type="term" value="F:zinc ion binding"/>
    <property type="evidence" value="ECO:0007669"/>
    <property type="project" value="UniProtKB-KW"/>
</dbReference>
<dbReference type="SUPFAM" id="SSF54160">
    <property type="entry name" value="Chromo domain-like"/>
    <property type="match status" value="1"/>
</dbReference>
<dbReference type="GO" id="GO:0003677">
    <property type="term" value="F:DNA binding"/>
    <property type="evidence" value="ECO:0007669"/>
    <property type="project" value="UniProtKB-KW"/>
</dbReference>
<feature type="compositionally biased region" description="Low complexity" evidence="21">
    <location>
        <begin position="1538"/>
        <end position="1555"/>
    </location>
</feature>
<keyword evidence="14" id="KW-0229">DNA integration</keyword>
<dbReference type="SMART" id="SM00298">
    <property type="entry name" value="CHROMO"/>
    <property type="match status" value="1"/>
</dbReference>
<dbReference type="SUPFAM" id="SSF50630">
    <property type="entry name" value="Acid proteases"/>
    <property type="match status" value="1"/>
</dbReference>
<dbReference type="Gene3D" id="3.30.420.10">
    <property type="entry name" value="Ribonuclease H-like superfamily/Ribonuclease H"/>
    <property type="match status" value="1"/>
</dbReference>
<evidence type="ECO:0000256" key="18">
    <source>
        <dbReference type="ARBA" id="ARBA00023172"/>
    </source>
</evidence>
<evidence type="ECO:0000313" key="27">
    <source>
        <dbReference type="Proteomes" id="UP000472277"/>
    </source>
</evidence>
<dbReference type="InterPro" id="IPR041373">
    <property type="entry name" value="RT_RNaseH"/>
</dbReference>
<evidence type="ECO:0000256" key="2">
    <source>
        <dbReference type="ARBA" id="ARBA00010879"/>
    </source>
</evidence>
<comment type="similarity">
    <text evidence="2">Belongs to the beta type-B retroviral polymerase family. HERV class-II K(HML-2) pol subfamily.</text>
</comment>
<dbReference type="CDD" id="cd01647">
    <property type="entry name" value="RT_LTR"/>
    <property type="match status" value="1"/>
</dbReference>
<dbReference type="EC" id="2.7.7.49" evidence="4"/>
<evidence type="ECO:0000256" key="4">
    <source>
        <dbReference type="ARBA" id="ARBA00012493"/>
    </source>
</evidence>
<dbReference type="Pfam" id="PF08284">
    <property type="entry name" value="RVP_2"/>
    <property type="match status" value="1"/>
</dbReference>
<reference evidence="26" key="2">
    <citation type="submission" date="2025-09" db="UniProtKB">
        <authorList>
            <consortium name="Ensembl"/>
        </authorList>
    </citation>
    <scope>IDENTIFICATION</scope>
</reference>
<evidence type="ECO:0000259" key="25">
    <source>
        <dbReference type="PROSITE" id="PS50994"/>
    </source>
</evidence>
<feature type="region of interest" description="Disordered" evidence="21">
    <location>
        <begin position="343"/>
        <end position="419"/>
    </location>
</feature>
<keyword evidence="10" id="KW-0064">Aspartyl protease</keyword>
<dbReference type="InterPro" id="IPR016197">
    <property type="entry name" value="Chromo-like_dom_sf"/>
</dbReference>
<dbReference type="OMA" id="NGTICRT"/>
<dbReference type="InterPro" id="IPR050951">
    <property type="entry name" value="Retrovirus_Pol_polyprotein"/>
</dbReference>
<dbReference type="InterPro" id="IPR036397">
    <property type="entry name" value="RNaseH_sf"/>
</dbReference>
<dbReference type="Pfam" id="PF00078">
    <property type="entry name" value="RVT_1"/>
    <property type="match status" value="1"/>
</dbReference>
<dbReference type="PROSITE" id="PS50994">
    <property type="entry name" value="INTEGRASE"/>
    <property type="match status" value="1"/>
</dbReference>
<dbReference type="InParanoid" id="A0A673ZE97"/>
<keyword evidence="17" id="KW-0238">DNA-binding</keyword>
<dbReference type="EC" id="3.1.26.4" evidence="3"/>
<evidence type="ECO:0000256" key="8">
    <source>
        <dbReference type="ARBA" id="ARBA00022722"/>
    </source>
</evidence>
<dbReference type="FunFam" id="3.30.70.270:FF:000020">
    <property type="entry name" value="Transposon Tf2-6 polyprotein-like Protein"/>
    <property type="match status" value="1"/>
</dbReference>
<dbReference type="Gene3D" id="3.30.70.270">
    <property type="match status" value="2"/>
</dbReference>
<evidence type="ECO:0000256" key="20">
    <source>
        <dbReference type="PROSITE-ProRule" id="PRU00047"/>
    </source>
</evidence>
<dbReference type="GO" id="GO:0005634">
    <property type="term" value="C:nucleus"/>
    <property type="evidence" value="ECO:0007669"/>
    <property type="project" value="UniProtKB-SubCell"/>
</dbReference>
<feature type="region of interest" description="Disordered" evidence="21">
    <location>
        <begin position="1501"/>
        <end position="1555"/>
    </location>
</feature>
<evidence type="ECO:0000256" key="11">
    <source>
        <dbReference type="ARBA" id="ARBA00022759"/>
    </source>
</evidence>
<evidence type="ECO:0000256" key="1">
    <source>
        <dbReference type="ARBA" id="ARBA00004123"/>
    </source>
</evidence>
<organism evidence="26 27">
    <name type="scientific">Salmo trutta</name>
    <name type="common">Brown trout</name>
    <dbReference type="NCBI Taxonomy" id="8032"/>
    <lineage>
        <taxon>Eukaryota</taxon>
        <taxon>Metazoa</taxon>
        <taxon>Chordata</taxon>
        <taxon>Craniata</taxon>
        <taxon>Vertebrata</taxon>
        <taxon>Euteleostomi</taxon>
        <taxon>Actinopterygii</taxon>
        <taxon>Neopterygii</taxon>
        <taxon>Teleostei</taxon>
        <taxon>Protacanthopterygii</taxon>
        <taxon>Salmoniformes</taxon>
        <taxon>Salmonidae</taxon>
        <taxon>Salmoninae</taxon>
        <taxon>Salmo</taxon>
    </lineage>
</organism>
<dbReference type="PANTHER" id="PTHR37984">
    <property type="entry name" value="PROTEIN CBG26694"/>
    <property type="match status" value="1"/>
</dbReference>
<dbReference type="SUPFAM" id="SSF56672">
    <property type="entry name" value="DNA/RNA polymerases"/>
    <property type="match status" value="1"/>
</dbReference>
<evidence type="ECO:0000256" key="21">
    <source>
        <dbReference type="SAM" id="MobiDB-lite"/>
    </source>
</evidence>
<dbReference type="FunFam" id="3.30.420.10:FF:000032">
    <property type="entry name" value="Retrovirus-related Pol polyprotein from transposon 297-like Protein"/>
    <property type="match status" value="1"/>
</dbReference>
<dbReference type="FunFam" id="3.10.20.370:FF:000003">
    <property type="entry name" value="Transposon Tf2-6 polyprotein"/>
    <property type="match status" value="1"/>
</dbReference>
<dbReference type="GO" id="GO:0015074">
    <property type="term" value="P:DNA integration"/>
    <property type="evidence" value="ECO:0007669"/>
    <property type="project" value="UniProtKB-KW"/>
</dbReference>
<dbReference type="InterPro" id="IPR000953">
    <property type="entry name" value="Chromo/chromo_shadow_dom"/>
</dbReference>
<feature type="domain" description="Chromo" evidence="22">
    <location>
        <begin position="1452"/>
        <end position="1510"/>
    </location>
</feature>
<keyword evidence="12" id="KW-0378">Hydrolase</keyword>
<dbReference type="SUPFAM" id="SSF53098">
    <property type="entry name" value="Ribonuclease H-like"/>
    <property type="match status" value="1"/>
</dbReference>
<proteinExistence type="inferred from homology"/>
<dbReference type="Pfam" id="PF00385">
    <property type="entry name" value="Chromo"/>
    <property type="match status" value="1"/>
</dbReference>
<dbReference type="Proteomes" id="UP000472277">
    <property type="component" value="Chromosome 29"/>
</dbReference>
<dbReference type="Gene3D" id="2.40.70.10">
    <property type="entry name" value="Acid Proteases"/>
    <property type="match status" value="1"/>
</dbReference>
<dbReference type="Pfam" id="PF17917">
    <property type="entry name" value="RT_RNaseH"/>
    <property type="match status" value="1"/>
</dbReference>
<accession>A0A673ZE97</accession>
<evidence type="ECO:0000256" key="16">
    <source>
        <dbReference type="ARBA" id="ARBA00022932"/>
    </source>
</evidence>
<evidence type="ECO:0000259" key="23">
    <source>
        <dbReference type="PROSITE" id="PS50158"/>
    </source>
</evidence>
<feature type="domain" description="CCHC-type" evidence="23">
    <location>
        <begin position="376"/>
        <end position="389"/>
    </location>
</feature>
<evidence type="ECO:0000256" key="7">
    <source>
        <dbReference type="ARBA" id="ARBA00022695"/>
    </source>
</evidence>
<dbReference type="Pfam" id="PF00665">
    <property type="entry name" value="rve"/>
    <property type="match status" value="1"/>
</dbReference>
<reference evidence="26" key="1">
    <citation type="submission" date="2025-08" db="UniProtKB">
        <authorList>
            <consortium name="Ensembl"/>
        </authorList>
    </citation>
    <scope>IDENTIFICATION</scope>
</reference>
<dbReference type="PROSITE" id="PS50878">
    <property type="entry name" value="RT_POL"/>
    <property type="match status" value="1"/>
</dbReference>
<dbReference type="Gene3D" id="2.40.50.40">
    <property type="match status" value="1"/>
</dbReference>
<keyword evidence="6" id="KW-0808">Transferase</keyword>
<dbReference type="InterPro" id="IPR023780">
    <property type="entry name" value="Chromo_domain"/>
</dbReference>
<evidence type="ECO:0000256" key="10">
    <source>
        <dbReference type="ARBA" id="ARBA00022750"/>
    </source>
</evidence>
<keyword evidence="20" id="KW-0862">Zinc</keyword>
<evidence type="ECO:0000256" key="6">
    <source>
        <dbReference type="ARBA" id="ARBA00022679"/>
    </source>
</evidence>
<feature type="domain" description="Reverse transcriptase" evidence="24">
    <location>
        <begin position="630"/>
        <end position="809"/>
    </location>
</feature>
<keyword evidence="5" id="KW-0645">Protease</keyword>
<evidence type="ECO:0000256" key="15">
    <source>
        <dbReference type="ARBA" id="ARBA00022918"/>
    </source>
</evidence>
<evidence type="ECO:0000259" key="24">
    <source>
        <dbReference type="PROSITE" id="PS50878"/>
    </source>
</evidence>
<keyword evidence="15" id="KW-0695">RNA-directed DNA polymerase</keyword>
<dbReference type="InterPro" id="IPR005162">
    <property type="entry name" value="Retrotrans_gag_dom"/>
</dbReference>
<dbReference type="Gene3D" id="3.10.20.370">
    <property type="match status" value="1"/>
</dbReference>
<feature type="compositionally biased region" description="Basic residues" evidence="21">
    <location>
        <begin position="1512"/>
        <end position="1521"/>
    </location>
</feature>
<dbReference type="InterPro" id="IPR021109">
    <property type="entry name" value="Peptidase_aspartic_dom_sf"/>
</dbReference>
<evidence type="ECO:0000256" key="14">
    <source>
        <dbReference type="ARBA" id="ARBA00022908"/>
    </source>
</evidence>
<keyword evidence="20" id="KW-0863">Zinc-finger</keyword>
<dbReference type="PROSITE" id="PS50013">
    <property type="entry name" value="CHROMO_2"/>
    <property type="match status" value="1"/>
</dbReference>
<dbReference type="InterPro" id="IPR001878">
    <property type="entry name" value="Znf_CCHC"/>
</dbReference>
<dbReference type="InterPro" id="IPR041588">
    <property type="entry name" value="Integrase_H2C2"/>
</dbReference>
<sequence>MSLVGTYLMCVFSWDFVRDCLLSTLCYRQFCRAIYRLRSLRIVIIVCVLWAQFKIRELCIAPCAFRRLCVSVVLKDTHLQHLCLLHLIPPIRQSKSVVTESRTKKLMESAGAEAPSMAEQVSQHAGLLHRLGSAMDQVLARLERWERSASPAGPVPVPHPAPLPTSTEAGASGIRISPPREFDGTAAGCKGFLLQLELYLATVRPPPSDEERVSVLVSCLTGRALEWANAVWDGPDSARGDYPEFTRRFRAVFDHPPEGRAAGELLFHLRQETRTAQDFALEFRTLAAGSGWNERALIDHYRCSLREDVRRELACRDNTSTLDQLVDLSIRLDNLLAARGRSSRGLFVPPTSPPAPQPMEIGGAAPRRTGGGGLSCTRCGRRGHTVDRCWRGPSGSSEGRQSTASAPQVSPHQPHPEPPVDHLYTSVCFPNFSPHFQYKALVDSGAAGSFMDHGLAERLGIPRVQLDHPFPVHALDSRPLGSGQVGEVTVPLVMQTWGGHVERISLFIIDSPAFPVVLGIPWLATHNPQISWRQRALTGWSRECSGRCIGVSIGATTVESPEQVSTVHIPSEYADLAIAFSKTKATLLPPHRRGDCAINLQADATLPRSHVYPLSQEETVAMDTYVTESLRQGYIRPSKSPVSSSFFFVKKKEGGLRPCIDYRGLNAITVGFSYPLPLIATAVESFHGARFFTKLDLRSAYNLVRIRDGDEWKTAFSTTSGHYEYLVMPYGLKNAPAVFQSFVDEVLRDMLGQGVVVYIDDILICSATRAEHVSLVRKVLGRLLEHNLYVKAEKCEFFKRAVSFLGYRISTSGVEVECDRVTAVRNWPTPATVKEVQRFLGFANYYRRFIRGFGQVAAPITSLMKGGPVRLRWSAEADRAFHRLKVLFTNAPVLAHPDPSLPFIVEVDASEAGVGAVLSQRSGVPPKLRPCAFFSKKLSPAERNYDVGDRELLAVVRALTVWRHWLEGARHPFLIWTDHRNLEYIRAARRLNPRQARWAMFFTRFNFTLSYIPGSRNRKADALSRLYDTEERTIDPTPILPASCLVAPVVWEVDADIERAGRSEPTPPQCPVGLKYVPLGVRDRLIRWSHTLPSSGHPGVERTVRGLKGRYWWPTLAEDVRRYVSSCSVCAQCKAPRHLPRGKLQPLPVPQRPWTHLSVDFLTDLPPSQGNTAILVVVDRFSKSCRLLPLPGLPTALQTAEALFTHVFRHYGVPEDIVSDRGPQFTSRVWKSFMERLGVSVSLTSGFHPESNGQVERINQDVGRFLRSYCQDRPGEWAQFVPWAEMAQNSQRHSSTNLSPFQVVLGYQPVLVPWQQSQTEAPAVEAWVKRSQETWSTVQECLRRASERHKESADRHRSDAPVFNPGDRVWLSTRNLPLRLPCRKLGPRFVGPFKVLRRINEVCYRLQLPSYYRINPSFHVSLLRPVVAGPLQDSEVLEAPPPPLDIGGSPAYTVRAILDSRRRVGGLQYLVDWEGYGPEERCWVPAADVLDPSMLLDFHRCRPDRPAPRPPGRPRGRRRRAAGAARQGRGTVTGSNESGAPPRSGGARRSSSPAY</sequence>
<dbReference type="InterPro" id="IPR043128">
    <property type="entry name" value="Rev_trsase/Diguanyl_cyclase"/>
</dbReference>
<dbReference type="InterPro" id="IPR000477">
    <property type="entry name" value="RT_dom"/>
</dbReference>
<keyword evidence="16" id="KW-0239">DNA-directed DNA polymerase</keyword>
<dbReference type="GO" id="GO:0004523">
    <property type="term" value="F:RNA-DNA hybrid ribonuclease activity"/>
    <property type="evidence" value="ECO:0007669"/>
    <property type="project" value="UniProtKB-EC"/>
</dbReference>
<dbReference type="CDD" id="cd09274">
    <property type="entry name" value="RNase_HI_RT_Ty3"/>
    <property type="match status" value="1"/>
</dbReference>
<evidence type="ECO:0000256" key="5">
    <source>
        <dbReference type="ARBA" id="ARBA00022670"/>
    </source>
</evidence>
<evidence type="ECO:0000256" key="9">
    <source>
        <dbReference type="ARBA" id="ARBA00022723"/>
    </source>
</evidence>